<gene>
    <name evidence="5" type="ORF">SAMN05444271_101145</name>
</gene>
<evidence type="ECO:0000259" key="4">
    <source>
        <dbReference type="Pfam" id="PF15915"/>
    </source>
</evidence>
<dbReference type="InterPro" id="IPR007050">
    <property type="entry name" value="HTH_bacterioopsin"/>
</dbReference>
<dbReference type="PANTHER" id="PTHR34236">
    <property type="entry name" value="DIMETHYL SULFOXIDE REDUCTASE TRANSCRIPTIONAL ACTIVATOR"/>
    <property type="match status" value="1"/>
</dbReference>
<evidence type="ECO:0000313" key="5">
    <source>
        <dbReference type="EMBL" id="SEI48443.1"/>
    </source>
</evidence>
<reference evidence="5 6" key="1">
    <citation type="submission" date="2016-10" db="EMBL/GenBank/DDBJ databases">
        <authorList>
            <person name="de Groot N.N."/>
        </authorList>
    </citation>
    <scope>NUCLEOTIDE SEQUENCE [LARGE SCALE GENOMIC DNA]</scope>
    <source>
        <strain evidence="5 6">DSM 22187</strain>
    </source>
</reference>
<accession>A0A1H6QY51</accession>
<dbReference type="InterPro" id="IPR013324">
    <property type="entry name" value="RNA_pol_sigma_r3/r4-like"/>
</dbReference>
<dbReference type="Pfam" id="PF15915">
    <property type="entry name" value="BAT"/>
    <property type="match status" value="1"/>
</dbReference>
<protein>
    <submittedName>
        <fullName evidence="5">Predicted DNA binding protein, contains HTH domain</fullName>
    </submittedName>
</protein>
<name>A0A1H6QY51_9EURY</name>
<feature type="domain" description="HTH bat-type" evidence="3">
    <location>
        <begin position="187"/>
        <end position="238"/>
    </location>
</feature>
<dbReference type="SUPFAM" id="SSF88659">
    <property type="entry name" value="Sigma3 and sigma4 domains of RNA polymerase sigma factors"/>
    <property type="match status" value="1"/>
</dbReference>
<sequence length="253" mass="28902">MSVLSTSADATEPTTGNISFVRRECTPFTMSIIAAFSAPANSLSLGQCIENQPNAEIEIERVVPMRQGTFPYIFVWNCTNYELFEETAKSLPEVTALSIVENFDDGRLYKLEWDKQEHKLISSVVRNDGVLLFARGDNVKWRFEFRFPTRANVSQFFTDISDDLIELELTSLFEEVEFQSMEDESLLTSKQEHALKTALEMRYFNTPRDASLGDVATELNISSSACSVLLRRGHKQLLNKRFERREGRSRDSI</sequence>
<organism evidence="5 6">
    <name type="scientific">Halohasta litchfieldiae</name>
    <dbReference type="NCBI Taxonomy" id="1073996"/>
    <lineage>
        <taxon>Archaea</taxon>
        <taxon>Methanobacteriati</taxon>
        <taxon>Methanobacteriota</taxon>
        <taxon>Stenosarchaea group</taxon>
        <taxon>Halobacteria</taxon>
        <taxon>Halobacteriales</taxon>
        <taxon>Haloferacaceae</taxon>
        <taxon>Halohasta</taxon>
    </lineage>
</organism>
<dbReference type="Pfam" id="PF04967">
    <property type="entry name" value="HTH_10"/>
    <property type="match status" value="1"/>
</dbReference>
<evidence type="ECO:0000259" key="3">
    <source>
        <dbReference type="Pfam" id="PF04967"/>
    </source>
</evidence>
<evidence type="ECO:0000313" key="6">
    <source>
        <dbReference type="Proteomes" id="UP000198888"/>
    </source>
</evidence>
<dbReference type="STRING" id="1073996.SAMN05444271_101145"/>
<evidence type="ECO:0000256" key="1">
    <source>
        <dbReference type="ARBA" id="ARBA00023015"/>
    </source>
</evidence>
<keyword evidence="2" id="KW-0804">Transcription</keyword>
<dbReference type="InterPro" id="IPR031803">
    <property type="entry name" value="BAT_GAF/HTH-assoc"/>
</dbReference>
<evidence type="ECO:0000256" key="2">
    <source>
        <dbReference type="ARBA" id="ARBA00023163"/>
    </source>
</evidence>
<dbReference type="AlphaFoldDB" id="A0A1H6QY51"/>
<proteinExistence type="predicted"/>
<feature type="domain" description="Bacterioopsin transcriptional activator GAF and HTH associated" evidence="4">
    <location>
        <begin position="51"/>
        <end position="172"/>
    </location>
</feature>
<keyword evidence="6" id="KW-1185">Reference proteome</keyword>
<dbReference type="PANTHER" id="PTHR34236:SF1">
    <property type="entry name" value="DIMETHYL SULFOXIDE REDUCTASE TRANSCRIPTIONAL ACTIVATOR"/>
    <property type="match status" value="1"/>
</dbReference>
<dbReference type="EMBL" id="FNYR01000001">
    <property type="protein sequence ID" value="SEI48443.1"/>
    <property type="molecule type" value="Genomic_DNA"/>
</dbReference>
<dbReference type="Proteomes" id="UP000198888">
    <property type="component" value="Unassembled WGS sequence"/>
</dbReference>
<keyword evidence="1" id="KW-0805">Transcription regulation</keyword>